<dbReference type="AlphaFoldDB" id="A0A0E9XWV9"/>
<dbReference type="EMBL" id="GBXM01002384">
    <property type="protein sequence ID" value="JAI06194.1"/>
    <property type="molecule type" value="Transcribed_RNA"/>
</dbReference>
<proteinExistence type="predicted"/>
<accession>A0A0E9XWV9</accession>
<evidence type="ECO:0000313" key="2">
    <source>
        <dbReference type="EMBL" id="JAI06194.1"/>
    </source>
</evidence>
<feature type="region of interest" description="Disordered" evidence="1">
    <location>
        <begin position="33"/>
        <end position="56"/>
    </location>
</feature>
<organism evidence="2">
    <name type="scientific">Anguilla anguilla</name>
    <name type="common">European freshwater eel</name>
    <name type="synonym">Muraena anguilla</name>
    <dbReference type="NCBI Taxonomy" id="7936"/>
    <lineage>
        <taxon>Eukaryota</taxon>
        <taxon>Metazoa</taxon>
        <taxon>Chordata</taxon>
        <taxon>Craniata</taxon>
        <taxon>Vertebrata</taxon>
        <taxon>Euteleostomi</taxon>
        <taxon>Actinopterygii</taxon>
        <taxon>Neopterygii</taxon>
        <taxon>Teleostei</taxon>
        <taxon>Anguilliformes</taxon>
        <taxon>Anguillidae</taxon>
        <taxon>Anguilla</taxon>
    </lineage>
</organism>
<name>A0A0E9XWV9_ANGAN</name>
<evidence type="ECO:0000256" key="1">
    <source>
        <dbReference type="SAM" id="MobiDB-lite"/>
    </source>
</evidence>
<reference evidence="2" key="1">
    <citation type="submission" date="2014-11" db="EMBL/GenBank/DDBJ databases">
        <authorList>
            <person name="Amaro Gonzalez C."/>
        </authorList>
    </citation>
    <scope>NUCLEOTIDE SEQUENCE</scope>
</reference>
<sequence>MTWKSAHLHNTESNRALQLLARLSFCFRRGQREEKDGAKPLRRQHRGKCVAIQQER</sequence>
<reference evidence="2" key="2">
    <citation type="journal article" date="2015" name="Fish Shellfish Immunol.">
        <title>Early steps in the European eel (Anguilla anguilla)-Vibrio vulnificus interaction in the gills: Role of the RtxA13 toxin.</title>
        <authorList>
            <person name="Callol A."/>
            <person name="Pajuelo D."/>
            <person name="Ebbesson L."/>
            <person name="Teles M."/>
            <person name="MacKenzie S."/>
            <person name="Amaro C."/>
        </authorList>
    </citation>
    <scope>NUCLEOTIDE SEQUENCE</scope>
</reference>
<protein>
    <submittedName>
        <fullName evidence="2">Uncharacterized protein</fullName>
    </submittedName>
</protein>